<evidence type="ECO:0000313" key="4">
    <source>
        <dbReference type="EMBL" id="KAK9837182.1"/>
    </source>
</evidence>
<feature type="domain" description="Myb-like" evidence="2">
    <location>
        <begin position="452"/>
        <end position="502"/>
    </location>
</feature>
<accession>A0AAW1RV28</accession>
<dbReference type="Pfam" id="PF00249">
    <property type="entry name" value="Myb_DNA-binding"/>
    <property type="match status" value="2"/>
</dbReference>
<dbReference type="Proteomes" id="UP001485043">
    <property type="component" value="Unassembled WGS sequence"/>
</dbReference>
<dbReference type="SMART" id="SM00717">
    <property type="entry name" value="SANT"/>
    <property type="match status" value="2"/>
</dbReference>
<evidence type="ECO:0000259" key="2">
    <source>
        <dbReference type="PROSITE" id="PS50090"/>
    </source>
</evidence>
<gene>
    <name evidence="4" type="ORF">WJX84_006105</name>
</gene>
<feature type="compositionally biased region" description="Basic residues" evidence="1">
    <location>
        <begin position="380"/>
        <end position="397"/>
    </location>
</feature>
<organism evidence="4 5">
    <name type="scientific">Apatococcus fuscideae</name>
    <dbReference type="NCBI Taxonomy" id="2026836"/>
    <lineage>
        <taxon>Eukaryota</taxon>
        <taxon>Viridiplantae</taxon>
        <taxon>Chlorophyta</taxon>
        <taxon>core chlorophytes</taxon>
        <taxon>Trebouxiophyceae</taxon>
        <taxon>Chlorellales</taxon>
        <taxon>Chlorellaceae</taxon>
        <taxon>Apatococcus</taxon>
    </lineage>
</organism>
<dbReference type="PROSITE" id="PS50090">
    <property type="entry name" value="MYB_LIKE"/>
    <property type="match status" value="2"/>
</dbReference>
<feature type="domain" description="HTH myb-type" evidence="3">
    <location>
        <begin position="452"/>
        <end position="506"/>
    </location>
</feature>
<dbReference type="GO" id="GO:0005634">
    <property type="term" value="C:nucleus"/>
    <property type="evidence" value="ECO:0007669"/>
    <property type="project" value="TreeGrafter"/>
</dbReference>
<reference evidence="4 5" key="1">
    <citation type="journal article" date="2024" name="Nat. Commun.">
        <title>Phylogenomics reveals the evolutionary origins of lichenization in chlorophyte algae.</title>
        <authorList>
            <person name="Puginier C."/>
            <person name="Libourel C."/>
            <person name="Otte J."/>
            <person name="Skaloud P."/>
            <person name="Haon M."/>
            <person name="Grisel S."/>
            <person name="Petersen M."/>
            <person name="Berrin J.G."/>
            <person name="Delaux P.M."/>
            <person name="Dal Grande F."/>
            <person name="Keller J."/>
        </authorList>
    </citation>
    <scope>NUCLEOTIDE SEQUENCE [LARGE SCALE GENOMIC DNA]</scope>
    <source>
        <strain evidence="4 5">SAG 2523</strain>
    </source>
</reference>
<dbReference type="SUPFAM" id="SSF46689">
    <property type="entry name" value="Homeodomain-like"/>
    <property type="match status" value="1"/>
</dbReference>
<feature type="region of interest" description="Disordered" evidence="1">
    <location>
        <begin position="600"/>
        <end position="626"/>
    </location>
</feature>
<evidence type="ECO:0000259" key="3">
    <source>
        <dbReference type="PROSITE" id="PS51294"/>
    </source>
</evidence>
<name>A0AAW1RV28_9CHLO</name>
<feature type="compositionally biased region" description="Polar residues" evidence="1">
    <location>
        <begin position="297"/>
        <end position="312"/>
    </location>
</feature>
<dbReference type="GO" id="GO:0000981">
    <property type="term" value="F:DNA-binding transcription factor activity, RNA polymerase II-specific"/>
    <property type="evidence" value="ECO:0007669"/>
    <property type="project" value="TreeGrafter"/>
</dbReference>
<dbReference type="PANTHER" id="PTHR45614:SF232">
    <property type="entry name" value="TRANSCRIPTION FACTOR MYB3R-2"/>
    <property type="match status" value="1"/>
</dbReference>
<comment type="caution">
    <text evidence="4">The sequence shown here is derived from an EMBL/GenBank/DDBJ whole genome shotgun (WGS) entry which is preliminary data.</text>
</comment>
<proteinExistence type="predicted"/>
<evidence type="ECO:0000313" key="5">
    <source>
        <dbReference type="Proteomes" id="UP001485043"/>
    </source>
</evidence>
<dbReference type="InterPro" id="IPR009057">
    <property type="entry name" value="Homeodomain-like_sf"/>
</dbReference>
<evidence type="ECO:0000256" key="1">
    <source>
        <dbReference type="SAM" id="MobiDB-lite"/>
    </source>
</evidence>
<protein>
    <submittedName>
        <fullName evidence="4">Uncharacterized protein</fullName>
    </submittedName>
</protein>
<sequence>MASRAISLVPAYAQLPQDGQSAVQQFLLSSEESWLALWDICGMSVPPVDGSEPVNNQLKDSPALVAAVASQMQKLNAQLGMAMQQAGQNSSQPMLLPQLLAANPQLQQQLPMMMSNALDTASNPASMPLNASAMLNMAAAPIPSSMASPPGSLPHSSALFHQQASNLSAALQQFQSQPYLGRSLDEAMTQPGSLPTTPQQAQDLLPLFPGTATHPSVAALMDMSPSELRPTETLPASKQPRQLVIQEFQPGSPAASNPRPNPAKGSQLNTVHPTRVHAPKPPKQERDARMPAIPGSTDPSQQLDMNCTSSGGQPAFTGIGAPGQDPWGAGRPATSSRRPSKPLRRVNPDPSSDGGEGGEDVSGGSSDEDPSSAPGEGGRKRSRSGRGAPKRKRRHRLAVVKGGWNEEDDAKLTRLVQQHRTDLTGKWADLAKDAFPERIPKQLRERWIFELAPEIKKGMWTPEEEELLIARHKLVQNKWAEIAKHIPNRTENVVKNHWNATARRVSRLMKRLRATPGALNSINFNSLEHYIMVTVCGGDPNVGVGHGPNAIVNPPASMPAFSQDLTRRMQEGGQLPMAQQLMVNSQAMQIAGMPPAVPMDMGEAPPNTATPPPAEAQNDRPMGKPRLKRRTIADMCLEGQQNMGRAAMPLQPVPNPQPGPVGHHQEGSHEEVVQGLLNLAKGV</sequence>
<dbReference type="Gene3D" id="1.10.10.60">
    <property type="entry name" value="Homeodomain-like"/>
    <property type="match status" value="2"/>
</dbReference>
<dbReference type="InterPro" id="IPR001005">
    <property type="entry name" value="SANT/Myb"/>
</dbReference>
<dbReference type="PROSITE" id="PS51294">
    <property type="entry name" value="HTH_MYB"/>
    <property type="match status" value="1"/>
</dbReference>
<keyword evidence="5" id="KW-1185">Reference proteome</keyword>
<dbReference type="PANTHER" id="PTHR45614">
    <property type="entry name" value="MYB PROTEIN-RELATED"/>
    <property type="match status" value="1"/>
</dbReference>
<dbReference type="AlphaFoldDB" id="A0AAW1RV28"/>
<dbReference type="CDD" id="cd00167">
    <property type="entry name" value="SANT"/>
    <property type="match status" value="2"/>
</dbReference>
<dbReference type="EMBL" id="JALJOV010001981">
    <property type="protein sequence ID" value="KAK9837182.1"/>
    <property type="molecule type" value="Genomic_DNA"/>
</dbReference>
<dbReference type="InterPro" id="IPR050560">
    <property type="entry name" value="MYB_TF"/>
</dbReference>
<dbReference type="InterPro" id="IPR017930">
    <property type="entry name" value="Myb_dom"/>
</dbReference>
<feature type="domain" description="Myb-like" evidence="2">
    <location>
        <begin position="396"/>
        <end position="451"/>
    </location>
</feature>
<feature type="region of interest" description="Disordered" evidence="1">
    <location>
        <begin position="250"/>
        <end position="397"/>
    </location>
</feature>
<dbReference type="GO" id="GO:0000978">
    <property type="term" value="F:RNA polymerase II cis-regulatory region sequence-specific DNA binding"/>
    <property type="evidence" value="ECO:0007669"/>
    <property type="project" value="TreeGrafter"/>
</dbReference>